<keyword evidence="2" id="KW-1185">Reference proteome</keyword>
<gene>
    <name evidence="1" type="ORF">XNOV1_A021662</name>
</gene>
<proteinExistence type="predicted"/>
<feature type="non-terminal residue" evidence="1">
    <location>
        <position position="1"/>
    </location>
</feature>
<protein>
    <submittedName>
        <fullName evidence="1">Uncharacterized protein</fullName>
    </submittedName>
</protein>
<dbReference type="AlphaFoldDB" id="A0AAV1H0I1"/>
<dbReference type="Proteomes" id="UP001178508">
    <property type="component" value="Chromosome 18"/>
</dbReference>
<sequence>VWRIKAGEAHSTTRWCRSALSQAPNIQEPFTGWPFLLPDLCPRFHFPDIRTASSSPRKTASPSVCGVSLIKSNQDDTSHLFHPRFVLQFYFSGEVDLCVYISAVPPPRRGIDVALRGLRLKERKERETDEEDEFSEFFTETRVQPGRQFVPL</sequence>
<accession>A0AAV1H0I1</accession>
<evidence type="ECO:0000313" key="1">
    <source>
        <dbReference type="EMBL" id="CAJ1078601.1"/>
    </source>
</evidence>
<name>A0AAV1H0I1_XYRNO</name>
<reference evidence="1" key="1">
    <citation type="submission" date="2023-08" db="EMBL/GenBank/DDBJ databases">
        <authorList>
            <person name="Alioto T."/>
            <person name="Alioto T."/>
            <person name="Gomez Garrido J."/>
        </authorList>
    </citation>
    <scope>NUCLEOTIDE SEQUENCE</scope>
</reference>
<dbReference type="EMBL" id="OY660881">
    <property type="protein sequence ID" value="CAJ1078601.1"/>
    <property type="molecule type" value="Genomic_DNA"/>
</dbReference>
<organism evidence="1 2">
    <name type="scientific">Xyrichtys novacula</name>
    <name type="common">Pearly razorfish</name>
    <name type="synonym">Hemipteronotus novacula</name>
    <dbReference type="NCBI Taxonomy" id="13765"/>
    <lineage>
        <taxon>Eukaryota</taxon>
        <taxon>Metazoa</taxon>
        <taxon>Chordata</taxon>
        <taxon>Craniata</taxon>
        <taxon>Vertebrata</taxon>
        <taxon>Euteleostomi</taxon>
        <taxon>Actinopterygii</taxon>
        <taxon>Neopterygii</taxon>
        <taxon>Teleostei</taxon>
        <taxon>Neoteleostei</taxon>
        <taxon>Acanthomorphata</taxon>
        <taxon>Eupercaria</taxon>
        <taxon>Labriformes</taxon>
        <taxon>Labridae</taxon>
        <taxon>Xyrichtys</taxon>
    </lineage>
</organism>
<evidence type="ECO:0000313" key="2">
    <source>
        <dbReference type="Proteomes" id="UP001178508"/>
    </source>
</evidence>